<name>A0A8J5NEH3_HOMAM</name>
<evidence type="ECO:0000313" key="2">
    <source>
        <dbReference type="EMBL" id="KAG7178102.1"/>
    </source>
</evidence>
<dbReference type="Proteomes" id="UP000747542">
    <property type="component" value="Unassembled WGS sequence"/>
</dbReference>
<sequence>MKIDRQVELLQIATVSDIESEDENESLEPCATPGPSSATEGPSSIPAHILTVKQFWKKFNIRNAVDTMVDSWHEINVPTITHTWTPLFPHLKVEFGGASGAQQLDNGSLLADSRVS</sequence>
<organism evidence="2 3">
    <name type="scientific">Homarus americanus</name>
    <name type="common">American lobster</name>
    <dbReference type="NCBI Taxonomy" id="6706"/>
    <lineage>
        <taxon>Eukaryota</taxon>
        <taxon>Metazoa</taxon>
        <taxon>Ecdysozoa</taxon>
        <taxon>Arthropoda</taxon>
        <taxon>Crustacea</taxon>
        <taxon>Multicrustacea</taxon>
        <taxon>Malacostraca</taxon>
        <taxon>Eumalacostraca</taxon>
        <taxon>Eucarida</taxon>
        <taxon>Decapoda</taxon>
        <taxon>Pleocyemata</taxon>
        <taxon>Astacidea</taxon>
        <taxon>Nephropoidea</taxon>
        <taxon>Nephropidae</taxon>
        <taxon>Homarus</taxon>
    </lineage>
</organism>
<proteinExistence type="predicted"/>
<accession>A0A8J5NEH3</accession>
<keyword evidence="3" id="KW-1185">Reference proteome</keyword>
<evidence type="ECO:0000256" key="1">
    <source>
        <dbReference type="SAM" id="MobiDB-lite"/>
    </source>
</evidence>
<comment type="caution">
    <text evidence="2">The sequence shown here is derived from an EMBL/GenBank/DDBJ whole genome shotgun (WGS) entry which is preliminary data.</text>
</comment>
<dbReference type="AlphaFoldDB" id="A0A8J5NEH3"/>
<protein>
    <submittedName>
        <fullName evidence="2">Tigger transposable element-derived protein 1-like 212</fullName>
    </submittedName>
</protein>
<evidence type="ECO:0000313" key="3">
    <source>
        <dbReference type="Proteomes" id="UP000747542"/>
    </source>
</evidence>
<dbReference type="EMBL" id="JAHLQT010000697">
    <property type="protein sequence ID" value="KAG7178102.1"/>
    <property type="molecule type" value="Genomic_DNA"/>
</dbReference>
<reference evidence="2" key="1">
    <citation type="journal article" date="2021" name="Sci. Adv.">
        <title>The American lobster genome reveals insights on longevity, neural, and immune adaptations.</title>
        <authorList>
            <person name="Polinski J.M."/>
            <person name="Zimin A.V."/>
            <person name="Clark K.F."/>
            <person name="Kohn A.B."/>
            <person name="Sadowski N."/>
            <person name="Timp W."/>
            <person name="Ptitsyn A."/>
            <person name="Khanna P."/>
            <person name="Romanova D.Y."/>
            <person name="Williams P."/>
            <person name="Greenwood S.J."/>
            <person name="Moroz L.L."/>
            <person name="Walt D.R."/>
            <person name="Bodnar A.G."/>
        </authorList>
    </citation>
    <scope>NUCLEOTIDE SEQUENCE</scope>
    <source>
        <strain evidence="2">GMGI-L3</strain>
    </source>
</reference>
<gene>
    <name evidence="2" type="primary">TIGD1-L212</name>
    <name evidence="2" type="ORF">Hamer_G003872</name>
</gene>
<feature type="region of interest" description="Disordered" evidence="1">
    <location>
        <begin position="17"/>
        <end position="43"/>
    </location>
</feature>